<dbReference type="InterPro" id="IPR037293">
    <property type="entry name" value="Gal_Oxidase_central_sf"/>
</dbReference>
<dbReference type="InterPro" id="IPR051210">
    <property type="entry name" value="Ub_ligase/GEF_domain"/>
</dbReference>
<reference evidence="2" key="1">
    <citation type="submission" date="2020-06" db="EMBL/GenBank/DDBJ databases">
        <title>Lateral gene transfer of anion-conducting channel rhodopsins between green algae and giant viruses.</title>
        <authorList>
            <person name="Rozenberg A."/>
            <person name="Oppermann J."/>
            <person name="Wietek J."/>
            <person name="Fernandez Lahore R.G."/>
            <person name="Sandaa R.-A."/>
            <person name="Bratbak G."/>
            <person name="Hegemann P."/>
            <person name="Beja O."/>
        </authorList>
    </citation>
    <scope>NUCLEOTIDE SEQUENCE</scope>
    <source>
        <strain evidence="2">01B</strain>
    </source>
</reference>
<evidence type="ECO:0000256" key="1">
    <source>
        <dbReference type="ARBA" id="ARBA00022737"/>
    </source>
</evidence>
<dbReference type="Gene3D" id="2.60.120.200">
    <property type="match status" value="1"/>
</dbReference>
<dbReference type="PANTHER" id="PTHR22870">
    <property type="entry name" value="REGULATOR OF CHROMOSOME CONDENSATION"/>
    <property type="match status" value="1"/>
</dbReference>
<evidence type="ECO:0008006" key="3">
    <source>
        <dbReference type="Google" id="ProtNLM"/>
    </source>
</evidence>
<dbReference type="PROSITE" id="PS50012">
    <property type="entry name" value="RCC1_3"/>
    <property type="match status" value="1"/>
</dbReference>
<dbReference type="SUPFAM" id="SSF82171">
    <property type="entry name" value="DPP6 N-terminal domain-like"/>
    <property type="match status" value="1"/>
</dbReference>
<keyword evidence="1" id="KW-0677">Repeat</keyword>
<dbReference type="PANTHER" id="PTHR22870:SF408">
    <property type="entry name" value="OS09G0560450 PROTEIN"/>
    <property type="match status" value="1"/>
</dbReference>
<dbReference type="InterPro" id="IPR013320">
    <property type="entry name" value="ConA-like_dom_sf"/>
</dbReference>
<dbReference type="InterPro" id="IPR000408">
    <property type="entry name" value="Reg_chr_condens"/>
</dbReference>
<organismHost>
    <name type="scientific">Pyramimonas plurioculata</name>
    <dbReference type="NCBI Taxonomy" id="36893"/>
</organismHost>
<dbReference type="Gene3D" id="2.130.10.80">
    <property type="entry name" value="Galactose oxidase/kelch, beta-propeller"/>
    <property type="match status" value="1"/>
</dbReference>
<organism evidence="2">
    <name type="scientific">Pyramimonas orientalis virus</name>
    <name type="common">PoV01</name>
    <dbReference type="NCBI Taxonomy" id="455367"/>
    <lineage>
        <taxon>Viruses</taxon>
        <taxon>Varidnaviria</taxon>
        <taxon>Bamfordvirae</taxon>
        <taxon>Nucleocytoviricota</taxon>
        <taxon>Megaviricetes</taxon>
        <taxon>Imitervirales</taxon>
        <taxon>Allomimiviridae</taxon>
        <taxon>Heliosvirus</taxon>
        <taxon>Heliosvirus raunefjordenense</taxon>
    </lineage>
</organism>
<dbReference type="SUPFAM" id="SSF50965">
    <property type="entry name" value="Galactose oxidase, central domain"/>
    <property type="match status" value="2"/>
</dbReference>
<dbReference type="InterPro" id="IPR009091">
    <property type="entry name" value="RCC1/BLIP-II"/>
</dbReference>
<dbReference type="SUPFAM" id="SSF49899">
    <property type="entry name" value="Concanavalin A-like lectins/glucanases"/>
    <property type="match status" value="2"/>
</dbReference>
<name>A0A7M3UNS0_POV01</name>
<protein>
    <recommendedName>
        <fullName evidence="3">LamG-like jellyroll fold domain-containing protein</fullName>
    </recommendedName>
</protein>
<evidence type="ECO:0000313" key="2">
    <source>
        <dbReference type="EMBL" id="QOI90351.1"/>
    </source>
</evidence>
<dbReference type="EMBL" id="MT663535">
    <property type="protein sequence ID" value="QOI90351.1"/>
    <property type="molecule type" value="Genomic_DNA"/>
</dbReference>
<dbReference type="SUPFAM" id="SSF69322">
    <property type="entry name" value="Tricorn protease domain 2"/>
    <property type="match status" value="1"/>
</dbReference>
<dbReference type="Pfam" id="PF13385">
    <property type="entry name" value="Laminin_G_3"/>
    <property type="match status" value="1"/>
</dbReference>
<accession>A0A7M3UNS0</accession>
<proteinExistence type="predicted"/>
<dbReference type="SUPFAM" id="SSF50985">
    <property type="entry name" value="RCC1/BLIP-II"/>
    <property type="match status" value="2"/>
</dbReference>
<dbReference type="InterPro" id="IPR011043">
    <property type="entry name" value="Gal_Oxase/kelch_b-propeller"/>
</dbReference>
<gene>
    <name evidence="2" type="ORF">HWQ62_00214</name>
</gene>
<dbReference type="Gene3D" id="2.130.10.30">
    <property type="entry name" value="Regulator of chromosome condensation 1/beta-lactamase-inhibitor protein II"/>
    <property type="match status" value="2"/>
</dbReference>
<sequence>MTTFSSSGSINSNVWTHIAVVLDKENQLIKFYKDNVLEGSISAPDLNLVNDTSTISIGKNDANTHFSGMMDDVRLYDRVVTTTEMDKIFNEKYTNNLILHYDFEDYDHDNAIVRDESKYGNHGQLINKEIESEDFTKDIGEYAISGTAFKTEVDQYIQIPTTTDNVVQGKNLENCTMTAWVKTNNLNSFEPIIHKDGVFSFGLNYGHATLQLGDGSTLHPLPGLTNMAMDTYVHGDDSGSTTQYVSNITKIYGEGTNDYMFGNNSATDLAVPTLIFDSYVTNMEIFNVGGHFGAFYTKNRKLYMFGNNEYGQFGNGVTSDTGHAVTEVTSFLPFTDKITGISCSRDISLLLTEKGEVWGSGIGTTGFLGQGNNTSSSTFVKIPVLDKVVKVIAGGTTMLFLTENNECYFTGYSQPNGSNTSFNVPTKVILPGNEKIIDMNCTAQACSLLTEDKYLYMCGENSTDARLGNNSSSSGSSQFKHITYFQPGTPNEVKKMVSIHADTFILTVSGQVWNMGRNLSNPNIENGQYNPNRFLRGDQPSINGSIYFEDCKHLASLGTGTAIVFQTSDNTIYRFATSDGTIQLVSGLPQEPLYTKSRVFESNTSYMYIFGTYDPIPTQPTTEKLLTNVTFNNPITLSSDLPGQTLELTGGYQDGGVAVKINEHQHLELDGDSYSNVNLNTMSFSAWIKPDSVTGMQPILSRYGLENNVKFQMVDDEIMLSINNADYPTFTNLALTKTFDVTSQSFTVSTSGSVRDSSGGTLYVFPLYGDYSTYLEDLLLTHAKTLVTPVTFKQDNINLAINNTFTTFNKKALETETENIQYDSDFYVYFVAIDALGNTTIDRVHNTAATSSTPIDANFVLTKLALEIGATIDGRLTLTTPATNNVGIYATAYTNSVEFPYNHVLVGTVNAGLTDEVFEFSLTDVNYFDGSTTQTFVGGGSSVNAINVYVFALDATTGQRVKINDNYVAKKSVEITSRSIVANKISFSSTFTDVIISPSDQMTWIMRFRYVTITGGTGQFFKIERDTQAHFYGMSHNGTPSKPFATSQGVNANNFPETNNTWHTVVCRIVEGSPMITYVNGIDYTSSANTTADADQVGIHIDSMYFNNDALVIDEIDYFVVVPDQLTTEQMKSVYTDYEGDIEGFLVDNELTPSLKYTFENNNTNTGSASGLPAITFQTPEVYNNVVGTKKVPEEAPHATVQNALFKPFENEVIVSNITAFSAYANVVKVYDAIAFAEDVDVATLTNEYLKTYVQTHSINSTSVNYSQFTVGTFESSFTVNKVRNLAGDLIDLDETNFADYKICVVVEDSLGEFGSVFYVHGSNTTNLQLYNTSTTWTGFTMTYLPDTESPTDAILQSTASGYAALVYENFDMSIVGTEYTFEFNHTAGHGGLTWSSSDSVSTNTKVASLQPYRSTWGYNGVMNGRTHQFGIVVTTNATFYIDSSYVKTAGNADEFNLPAPTTEYPKYWKVVIIEPTADSGDYNDAIIYVYRDAEHLDPVVSFYMSDIFGYATPMTTDKPNLWVWGYASPFTSRAEFGNLQITYPSSSAPSVSTLRTNINTAELTDTLTFSGEVIPDETNPTTYHALATTKPLSSGEVRTLIQGGSFTSSIITEVGLTNTSSLNYVPIDNVIITSDSDPLNYQVVPSANVNYANVYLYATDDNPLHDDIDHFEITTTNSVHVHIPNALYKPFKNVIVVSGATVFSSKANVVAYYQPIAFTPSVDLSSKTEAQIINFITNVANITSTPLVASQYNIANLPDFEISVAYNDFATNTTEELNVDNVYQIYIIGNDSNGINGIGKYVNTSGYLSVRDVDWSALTPDNEQYELSKASPGGSMTWCETSADGNVVIASLQSANIGSAYVWRYNSVDNTWTEDSTSLNVSRLPSPFNTDALGGYGANCALSADGNIALISGNGTNAGCAYIWRYIDGTWTPDSTNLNSAGITGGVTGAYGVSSALSADGNIAVVCGNGTDSGCGYVWRYDDDNGWEVDDTTLNSSRISGGVTGKYGLSCHISSDGNTIILAGDSSTTVGCAYVWRYNKVTGWVVDTSTLNSTVIATDILGSYGISCCLNADGTIALVSGDHGNGAGCAYIWRYSAGTWTPDSENLNSSHITPTVTGSYGRVSSLSADGNTALVGGHQNVTDCGAYIWQYENGEWTYTNISNTSDAYYCYSGAISKDGSTAVIGIYNTSDTSTAYTHIWRGINGNEKDSIPFIPSTIMTSNSTLRTYIETAALNNGLTFTGEVVPDSTNPTTYHALATTKPLTSGEVRTLIQGGTYVSSIESQTGLTDTTPLDNIALTNVLDTSSTEPYQEVSSTTVNYANVYLYATDGINVLHDDIDHLEIITDDTTPYFTIPTLFRRFENDILISGATVFSSFGTLNKVYHPLVFDYDVPDSTLTSSYLQTYTTDNGTTFTDTSSYLQYSVITLPDYEITKSLTVTGTFEDFVENGQYKIRILVEDGEGNFHIGVYDTVPERSFTDFSGTNKVFTFGSNEYGVLGRSSAQVTDTAFGFSDTLESQIPAGYVINNIYGTGSVLLFELKNIINGTLQYYGIGGIYVNMFGLDNYETLLSGGSVTLTTLTNCIAINTFLSNNKLVPTKVACSDNNIHMLCNDGYVYAIGPNSAGQLCNGGTTESTPGAQSNTATLTLCTDIQTELSSGNIEIIHLVASNSSAMVVYRNTSTGQQYAKGWGNNTNYELWNGSTQNIINASLSSLNTKIGWTGSVNTYEVENVNIINNTGGVLFRKVSDGSLEYMYMGSNRLFAGGSTSTTTDVTTPTSSAVLNTWIESNPNDIKISKNISIGNHLFIRDDTSNNINVYLMGPSGNFLSYSNTGLNALTEIPELSYYPGDPKWTVNGVHYKPYCYATTAMGIYIGVYDTSISFAPSASTLRTTITSTETRDNLTFTGEVIADETNPTTYHALATTKPLTSTEVRTLIQGGSYVSSIESQTGLTDTTPLDNIALTNVLDTSSTEPYQMAPSYAVNYANVYLYATDGTLEHDDIDVKVIDTTLEIHSEPTQFTNVTSSSSGAVSISPDGLEMSVNHTAEIYVSTGLTIDISDNSVGQEYEFELFWTQIASESNGYGGFTFGSTKNTTVRTTPNGYYVDFYQFFNDTNQMVVRTPVLATILLNTGYTIANDGTYGIGLIEGLVDRYPKYLTIKIVSDGKKYDVADINDIEIRAYLDKERTEWVYTIPNMSQMGTSSQPTSSKMNMNIWSGLNFNMHFNNFNKLTVTPEVIQPFVTIPNAQYRPFENDIIVSGATVFSSKANVVAYYPAVTFAPSVDLSSKTDEEIITFITTVSGLSSSVVNHPQYSVGVLPDSTITVAYNDNTLATNTSEAFDAEKAQEYQIYQVVVDDASSPAIGLGKFEEDVYYIQTRDVDWSTVTVNSPTYPVLNKTSVIGRFGECVAMSADGTVALVSGKSSTTAGCAYVWRLNVDTDTWIADDATDTTNHLSSARLPSPYSTDALGNYGIRCAISADGNVVLLSGHDSLTSGCAYVWRYNTTTTKWGIDGILNSKDLIGSHGTDTYANDSLGYYGQYCDISADGNTVLISAYTTASMQGYIWRYDSIAGSWYHDTRATNLTVSFTIYTFNCAISGDGKTIMMSKSSASSSTGGSAYIWTLNEQSGNWDFYATPLSHNQGRYGDACSLSYDGKTALVSGTKTTTGTGYARIWRYNATNSTWEYDSTNDNLDVTTSPEQYGMSCSLSADGNMALVSGTDDVVFVWTYNGTTTTWTNQSISNSGASSTTYGKVCHLSADGTTAIIGNDIDASSGNAYIWKGSVGLDIPTKILVYGSKEVVSTSTLRTTIETAELNNGLTFTGEVVPDSTNPTTYHALATTKPLTSGEVRTLIQGGSYVSSIESQTGLTDTTPLDNIALTNVLDTSSTEPYQVAPYTSVNYANVYLYATDGINVLHDDIDHLEITPFDTTPFFNMPPEFVIFEPFNNTVSVSNLTVFSSVSNIVMIYPPIAFSKDLDISNDESLRTFIENNVTPITISYEKYKMINVPDTIITHAFNDLNNASSTELIDNLSVILAIAIDDNNEMGIGTRKLYSDKSEKTILETDIYTKTWTSFTPIEDLTFNIPEIGYYVITCSLFVNKTDEDGGIYKHNGNVGFELSVDNGTTWTSLEMDKKGFGVDLAYEFYGNTQEVMFSYKTVVENTQIRPKAYVFPNGNGGLGSYWFGYFLKDYTHMSYMKLPDNIEIIELCKHNSKLAINTANYILPWRTGEERINTSTNTYAIKNTTTLNITEKGTYLFILNVTIENNATNGHGYTGVMTMLKDSVFIDKSKRVGFRSHIGSTTVATFSSIFIDTVDSSSDYQLNFNSISTGFDIQANAANWVTIRLDDSLIPYYGQFITSSDETLVTTYENTNKAYLSQWSFDSDNSTNSFNVSIDNVGINILKSGYYTIYINLDFMTTVGSYRDFIIIHLHINGVQIDSTQIQGYSVSENRNLTKTGCFDGIKLNKGDVISVGIYMAPTSIATDAKLIVKANSTMVLVSHYFDQSVASTSTLRTTIETAELNNGFTFTGEVIADETNPTTYHALATTKQLASADVRDLIINRETNGLDTALVLGGGLSENDDIQVWVYKLNNSNKSSLGNADHNLLTGILMFDTPNGHGGGGNRIQYTTDFVEKDNNTSPYTDEPLWDILLDSTTVGHGFDDDHPITAPIIKLTNIDSSVKSIYLTFYEPNFSFDFKIELRVNGSVVGEYMDETQSVKTATSTGQSILKSLTDGLYGLWNLSEYDIVISSFYITNQSVLNVIDTSDIDPNNYQVVPSTSVNYANLYLYATDGTLEHDDIDVKVIDTTLEIHSEPTQFTNVTSSSSGAVSISPDGLEMSVNHTATAEIYVSTGLTIDISDNSIGQEYEFEMFWTQILSETSAAGGFSLTDATNIASRGSVNNGYYIDFYQIFDDDTITGPVIYDTDFIIRHPKATTLQLNTGYTYTTRTSLGAGALIISGLPAGQFPKYFTAKVVSSGKQFTSNDFELTAYLDSERTQWVYKIPNMSDMEQHSSNPNTETIYVNLWGQGARDMHFNNFRKVELTPEVIQPFVTIPNAQYRPFENDIVVSGATVFSSKANVVAYYPAVTFAPSVDLSSKTDEEIITFITTVSGLSSSVVNHPQYSVGVLPDTTLTVAYNDFTSNTSEELVVDTAYQIYMIAVDDATTPNTGISMFNNTTRYLSISDVDWSSKTTNSPDHILPVTTSLCEETGISADGKVLVYAGSGGIGYVWRLIDGTWVADHGTDTTNVLSKARLVGKHPTTNIDYSTNTYGGYGRTCAISADGNVIVISAHGNGTTTPGNAFVWRYDVEQKMWNHEASLISVNLNGSYDSTLFSTNPRGGYGVCCDISASGNVIIVSGNVDAVSGCAYIWRYKNGTWTHNENDVLNKYSDTQGNYGTICSLSADGNVALIAGNLNTTSGCGYVWRFDGSTWTEDTTNMNKTGTIGTYGFSCDISADGNTVLIAGHQYRNAGVALIWRYSGGVWKNDAIDDLSKSSTSATYGYSCSLSSDGNIAIIAGDYNNNTAGCAYILKRDLDTGVWSTVDISHSSTGTKYGYDCGISSDGSTIVVAGYLSATNSKLFIFDGIVGASQPSKILYDSGIIQIVPSTSTLRTTIASAEITTALTFTGEVVPDSTTPTTYYAIATTSPLLDNETMRNLIKAEAYAAYTTAFVTESGLTNVKALTNVEFTNVVDTSTGITVYEYGGYPIVPASSVNYANVYLYATDGVNVEYDDIDVKVIDTTLEITGYKYLNQIPLTQATIDTITQGAFGSDYWFDNTKQLMRVGNYDTGLDSTTWVYTIPGATLIFDVSEGFQTISFVVGIGEVKDFVNEEQQASSNGITMTIEVSTDGGSTWTYMKGKENDTGMEIDINAILLSPANTDFIKVNAFSLVGINRIKSTIGNNGANTSDQTYFGNTLLHRFVPEVVAPHVTVTSVSPVSSNTLTVSGSAYSSKAEITTIKAIVFAPDIDLDALDEATIKTFINTNGTSITTLTNADLSVANLIQYEVGQFVDFALTTVYTSTDLSATTNEALDDLVTDYEIVVIAIDDTIDMNIGLGHIPYISTRVSYHSSSYQNAGIDNLSTLTLGNGDVVQNVSGGTSHYTMKHMFNDTFYTMGGSFHGSLNPTTLQYTFSSGPKKINKMVIGHPQWNWHLIGAVTIKYYNGTSFVDVVNQSPLEFENIPQQTGNLEYTTAAKFETAGVSPFQVFNFNTVTSDIFQIVALKSTFASSGGNYPGFGEWEIWGFERAI</sequence>